<evidence type="ECO:0000313" key="2">
    <source>
        <dbReference type="Proteomes" id="UP001596292"/>
    </source>
</evidence>
<dbReference type="EMBL" id="JBHSWN010000001">
    <property type="protein sequence ID" value="MFC6791771.1"/>
    <property type="molecule type" value="Genomic_DNA"/>
</dbReference>
<evidence type="ECO:0000313" key="1">
    <source>
        <dbReference type="EMBL" id="MFC6791771.1"/>
    </source>
</evidence>
<organism evidence="1 2">
    <name type="scientific">Methylobacterium komagatae</name>
    <dbReference type="NCBI Taxonomy" id="374425"/>
    <lineage>
        <taxon>Bacteria</taxon>
        <taxon>Pseudomonadati</taxon>
        <taxon>Pseudomonadota</taxon>
        <taxon>Alphaproteobacteria</taxon>
        <taxon>Hyphomicrobiales</taxon>
        <taxon>Methylobacteriaceae</taxon>
        <taxon>Methylobacterium</taxon>
    </lineage>
</organism>
<gene>
    <name evidence="1" type="ORF">ACFQE0_20550</name>
</gene>
<sequence length="94" mass="10414">MNETPDADRRARTIAENVYAAYCRQATMPMPYREEQTVLTRLVEAIRPQIGEGSPGELIEAANLVLSEWEQRDAEVRGPRVASINQIDGAVTVG</sequence>
<dbReference type="RefSeq" id="WP_378972928.1">
    <property type="nucleotide sequence ID" value="NZ_JBHSWN010000001.1"/>
</dbReference>
<protein>
    <recommendedName>
        <fullName evidence="3">Transcriptional regulator</fullName>
    </recommendedName>
</protein>
<keyword evidence="2" id="KW-1185">Reference proteome</keyword>
<reference evidence="2" key="1">
    <citation type="journal article" date="2019" name="Int. J. Syst. Evol. Microbiol.">
        <title>The Global Catalogue of Microorganisms (GCM) 10K type strain sequencing project: providing services to taxonomists for standard genome sequencing and annotation.</title>
        <authorList>
            <consortium name="The Broad Institute Genomics Platform"/>
            <consortium name="The Broad Institute Genome Sequencing Center for Infectious Disease"/>
            <person name="Wu L."/>
            <person name="Ma J."/>
        </authorList>
    </citation>
    <scope>NUCLEOTIDE SEQUENCE [LARGE SCALE GENOMIC DNA]</scope>
    <source>
        <strain evidence="2">CCUG 48316</strain>
    </source>
</reference>
<proteinExistence type="predicted"/>
<accession>A0ABW2BR05</accession>
<comment type="caution">
    <text evidence="1">The sequence shown here is derived from an EMBL/GenBank/DDBJ whole genome shotgun (WGS) entry which is preliminary data.</text>
</comment>
<dbReference type="Proteomes" id="UP001596292">
    <property type="component" value="Unassembled WGS sequence"/>
</dbReference>
<evidence type="ECO:0008006" key="3">
    <source>
        <dbReference type="Google" id="ProtNLM"/>
    </source>
</evidence>
<name>A0ABW2BR05_9HYPH</name>